<gene>
    <name evidence="2" type="ORF">LMG7974_01761</name>
</gene>
<dbReference type="RefSeq" id="WP_229933532.1">
    <property type="nucleotide sequence ID" value="NZ_CAJHOF010000021.1"/>
</dbReference>
<dbReference type="InterPro" id="IPR026287">
    <property type="entry name" value="SoFic-like"/>
</dbReference>
<sequence>MKEFIPQELPVNFEITPKIYKALNNASRKLGELNGFIRTIPNQDILINSLVLQEAKDSNAIENIITTHDELFLAQIDEAKITQSAKEVINYEAALKKGCALIKKEKLFLNRHILEIQRRLERHSAGFRTQSGTTLKNPATGEIKHIPPQNNADILRLMSNLEKYINDELDDLDPLIRLAIIHYQFETIHPFYDGNGRTGRIINVLYLTYKGLLDLPILYLSAYIIKNKSKYYHLLEQVSKNQAWNDWIEYILKGIEQTSVASVNLIKSIDKAMSDLSSLLQNKSPEIYSKDFVELLFAYPYTKIESVKNKLGISRQTASKYLRICENLEEFRCVKLGRINYFVNIHLFEILRKGLIIK</sequence>
<evidence type="ECO:0000259" key="1">
    <source>
        <dbReference type="PROSITE" id="PS51459"/>
    </source>
</evidence>
<dbReference type="Pfam" id="PF21248">
    <property type="entry name" value="SoFic-like_C"/>
    <property type="match status" value="1"/>
</dbReference>
<proteinExistence type="predicted"/>
<dbReference type="InterPro" id="IPR048770">
    <property type="entry name" value="SoFic-like_C"/>
</dbReference>
<name>A0ABM8Q9Z5_9BACT</name>
<dbReference type="Pfam" id="PF02661">
    <property type="entry name" value="Fic"/>
    <property type="match status" value="1"/>
</dbReference>
<dbReference type="InterPro" id="IPR025758">
    <property type="entry name" value="Fic/DOC_N"/>
</dbReference>
<dbReference type="Pfam" id="PF13784">
    <property type="entry name" value="Fic_N"/>
    <property type="match status" value="1"/>
</dbReference>
<dbReference type="EMBL" id="CAJHOF010000021">
    <property type="protein sequence ID" value="CAD7289684.1"/>
    <property type="molecule type" value="Genomic_DNA"/>
</dbReference>
<dbReference type="InterPro" id="IPR036597">
    <property type="entry name" value="Fido-like_dom_sf"/>
</dbReference>
<dbReference type="PROSITE" id="PS51459">
    <property type="entry name" value="FIDO"/>
    <property type="match status" value="1"/>
</dbReference>
<dbReference type="PIRSF" id="PIRSF038925">
    <property type="entry name" value="AMP-prot_trans"/>
    <property type="match status" value="1"/>
</dbReference>
<keyword evidence="3" id="KW-1185">Reference proteome</keyword>
<organism evidence="2 3">
    <name type="scientific">Campylobacter majalis</name>
    <dbReference type="NCBI Taxonomy" id="2790656"/>
    <lineage>
        <taxon>Bacteria</taxon>
        <taxon>Pseudomonadati</taxon>
        <taxon>Campylobacterota</taxon>
        <taxon>Epsilonproteobacteria</taxon>
        <taxon>Campylobacterales</taxon>
        <taxon>Campylobacteraceae</taxon>
        <taxon>Campylobacter</taxon>
    </lineage>
</organism>
<dbReference type="InterPro" id="IPR003812">
    <property type="entry name" value="Fido"/>
</dbReference>
<dbReference type="Proteomes" id="UP000789803">
    <property type="component" value="Unassembled WGS sequence"/>
</dbReference>
<feature type="domain" description="Fido" evidence="1">
    <location>
        <begin position="103"/>
        <end position="253"/>
    </location>
</feature>
<dbReference type="SUPFAM" id="SSF140931">
    <property type="entry name" value="Fic-like"/>
    <property type="match status" value="1"/>
</dbReference>
<evidence type="ECO:0000313" key="3">
    <source>
        <dbReference type="Proteomes" id="UP000789803"/>
    </source>
</evidence>
<reference evidence="2 3" key="1">
    <citation type="submission" date="2020-11" db="EMBL/GenBank/DDBJ databases">
        <authorList>
            <person name="Peeters C."/>
        </authorList>
    </citation>
    <scope>NUCLEOTIDE SEQUENCE [LARGE SCALE GENOMIC DNA]</scope>
    <source>
        <strain evidence="2 3">LMG 7974</strain>
    </source>
</reference>
<evidence type="ECO:0000313" key="2">
    <source>
        <dbReference type="EMBL" id="CAD7289684.1"/>
    </source>
</evidence>
<dbReference type="PANTHER" id="PTHR13504">
    <property type="entry name" value="FIDO DOMAIN-CONTAINING PROTEIN DDB_G0283145"/>
    <property type="match status" value="1"/>
</dbReference>
<dbReference type="Gene3D" id="1.10.3290.10">
    <property type="entry name" value="Fido-like domain"/>
    <property type="match status" value="1"/>
</dbReference>
<dbReference type="InterPro" id="IPR040198">
    <property type="entry name" value="Fido_containing"/>
</dbReference>
<accession>A0ABM8Q9Z5</accession>
<protein>
    <recommendedName>
        <fullName evidence="1">Fido domain-containing protein</fullName>
    </recommendedName>
</protein>
<dbReference type="PANTHER" id="PTHR13504:SF35">
    <property type="entry name" value="PROTEIN ADENYLYLTRANSFERASE SOFIC"/>
    <property type="match status" value="1"/>
</dbReference>
<comment type="caution">
    <text evidence="2">The sequence shown here is derived from an EMBL/GenBank/DDBJ whole genome shotgun (WGS) entry which is preliminary data.</text>
</comment>